<dbReference type="InterPro" id="IPR026591">
    <property type="entry name" value="Sirtuin_cat_small_dom_sf"/>
</dbReference>
<evidence type="ECO:0000259" key="14">
    <source>
        <dbReference type="PROSITE" id="PS50305"/>
    </source>
</evidence>
<dbReference type="PANTHER" id="PTHR11085">
    <property type="entry name" value="NAD-DEPENDENT PROTEIN DEACYLASE SIRTUIN-5, MITOCHONDRIAL-RELATED"/>
    <property type="match status" value="1"/>
</dbReference>
<evidence type="ECO:0000256" key="13">
    <source>
        <dbReference type="SAM" id="MobiDB-lite"/>
    </source>
</evidence>
<dbReference type="Gene3D" id="3.40.50.1220">
    <property type="entry name" value="TPP-binding domain"/>
    <property type="match status" value="1"/>
</dbReference>
<sequence>MSSKNGECPTAKNVESDKNDGSSTERPEQGASENSIANLMKQFVTKLGLNENDNKSHEDESQVLTEVSLEGVVEYIKSGKCSNIITMVGAGISTSAGIPDFRSPNSGLYDNLQKYNLPDPQAIFDINFFSENPKPFFSLAKELYPGNFRPTICHYFIKLLNEKNMLLRHYTQNIDTLERVSGLDEEKMVEAHGSFYKSHCMACAKEYTLRWMKQKIFADEIPTCTCGGVVKPDITFFGENLPERFHRLIDEDFPKCDLLIIMGSSLVVHPFAALVDMVPNTCPRLLINLNKCGQTDRVLKLLGISSGLDFEKEGKGARDVFWKGTCDDGAKLLASKLGWENELELLAEEQLKKIIESENQSEGSDEASAN</sequence>
<protein>
    <recommendedName>
        <fullName evidence="8">NAD-dependent protein deacetylase</fullName>
        <ecNumber evidence="8">2.3.1.286</ecNumber>
    </recommendedName>
</protein>
<dbReference type="AlphaFoldDB" id="A0A6M2DKX2"/>
<keyword evidence="5 8" id="KW-0520">NAD</keyword>
<evidence type="ECO:0000256" key="2">
    <source>
        <dbReference type="ARBA" id="ARBA00022679"/>
    </source>
</evidence>
<keyword evidence="3 8" id="KW-0479">Metal-binding</keyword>
<evidence type="ECO:0000256" key="9">
    <source>
        <dbReference type="PIRSR" id="PIRSR037938-1"/>
    </source>
</evidence>
<comment type="catalytic activity">
    <reaction evidence="7">
        <text>N(6)-tetradecanoyl-L-lysyl-[protein] + NAD(+) + H2O = 2''-O-tetradecanoyl-ADP-D-ribose + nicotinamide + L-lysyl-[protein]</text>
        <dbReference type="Rhea" id="RHEA:70567"/>
        <dbReference type="Rhea" id="RHEA-COMP:9752"/>
        <dbReference type="Rhea" id="RHEA-COMP:15437"/>
        <dbReference type="ChEBI" id="CHEBI:15377"/>
        <dbReference type="ChEBI" id="CHEBI:17154"/>
        <dbReference type="ChEBI" id="CHEBI:29969"/>
        <dbReference type="ChEBI" id="CHEBI:57540"/>
        <dbReference type="ChEBI" id="CHEBI:141129"/>
        <dbReference type="ChEBI" id="CHEBI:189674"/>
    </reaction>
    <physiologicalReaction direction="left-to-right" evidence="7">
        <dbReference type="Rhea" id="RHEA:70568"/>
    </physiologicalReaction>
</comment>
<feature type="binding site" evidence="10">
    <location>
        <begin position="90"/>
        <end position="94"/>
    </location>
    <ligand>
        <name>NAD(+)</name>
        <dbReference type="ChEBI" id="CHEBI:57540"/>
    </ligand>
</feature>
<dbReference type="Gene3D" id="3.30.1600.10">
    <property type="entry name" value="SIR2/SIRT2 'Small Domain"/>
    <property type="match status" value="1"/>
</dbReference>
<feature type="binding site" evidence="11 12">
    <location>
        <position position="203"/>
    </location>
    <ligand>
        <name>Zn(2+)</name>
        <dbReference type="ChEBI" id="CHEBI:29105"/>
    </ligand>
</feature>
<reference evidence="15" key="1">
    <citation type="submission" date="2020-03" db="EMBL/GenBank/DDBJ databases">
        <title>Transcriptomic Profiling of the Digestive Tract of the Rat Flea, Xenopsylla cheopis, Following Blood Feeding and Infection with Yersinia pestis.</title>
        <authorList>
            <person name="Bland D.M."/>
            <person name="Martens C.A."/>
            <person name="Virtaneva K."/>
            <person name="Kanakabandi K."/>
            <person name="Long D."/>
            <person name="Rosenke R."/>
            <person name="Saturday G.A."/>
            <person name="Hoyt F.H."/>
            <person name="Bruno D.P."/>
            <person name="Ribeiro J.M.C."/>
            <person name="Hinnebusch J."/>
        </authorList>
    </citation>
    <scope>NUCLEOTIDE SEQUENCE</scope>
</reference>
<feature type="binding site" evidence="11 12">
    <location>
        <position position="200"/>
    </location>
    <ligand>
        <name>Zn(2+)</name>
        <dbReference type="ChEBI" id="CHEBI:29105"/>
    </ligand>
</feature>
<evidence type="ECO:0000256" key="8">
    <source>
        <dbReference type="PIRNR" id="PIRNR037938"/>
    </source>
</evidence>
<feature type="region of interest" description="Disordered" evidence="13">
    <location>
        <begin position="1"/>
        <end position="35"/>
    </location>
</feature>
<dbReference type="InterPro" id="IPR017328">
    <property type="entry name" value="Sirtuin_class_I"/>
</dbReference>
<feature type="binding site" evidence="11 12">
    <location>
        <position position="224"/>
    </location>
    <ligand>
        <name>Zn(2+)</name>
        <dbReference type="ChEBI" id="CHEBI:29105"/>
    </ligand>
</feature>
<comment type="similarity">
    <text evidence="1 8">Belongs to the sirtuin family. Class I subfamily.</text>
</comment>
<evidence type="ECO:0000256" key="12">
    <source>
        <dbReference type="PROSITE-ProRule" id="PRU00236"/>
    </source>
</evidence>
<dbReference type="PROSITE" id="PS50305">
    <property type="entry name" value="SIRTUIN"/>
    <property type="match status" value="1"/>
</dbReference>
<dbReference type="GO" id="GO:0017136">
    <property type="term" value="F:histone deacetylase activity, NAD-dependent"/>
    <property type="evidence" value="ECO:0007669"/>
    <property type="project" value="InterPro"/>
</dbReference>
<feature type="active site" description="Proton acceptor" evidence="9 12">
    <location>
        <position position="192"/>
    </location>
</feature>
<accession>A0A6M2DKX2</accession>
<feature type="binding site" evidence="10">
    <location>
        <position position="326"/>
    </location>
    <ligand>
        <name>NAD(+)</name>
        <dbReference type="ChEBI" id="CHEBI:57540"/>
    </ligand>
</feature>
<evidence type="ECO:0000256" key="6">
    <source>
        <dbReference type="ARBA" id="ARBA00048378"/>
    </source>
</evidence>
<dbReference type="InterPro" id="IPR029035">
    <property type="entry name" value="DHS-like_NAD/FAD-binding_dom"/>
</dbReference>
<dbReference type="Pfam" id="PF02146">
    <property type="entry name" value="SIR2"/>
    <property type="match status" value="1"/>
</dbReference>
<dbReference type="PIRSF" id="PIRSF037938">
    <property type="entry name" value="SIR2_euk"/>
    <property type="match status" value="1"/>
</dbReference>
<dbReference type="CDD" id="cd01408">
    <property type="entry name" value="SIRT1"/>
    <property type="match status" value="1"/>
</dbReference>
<dbReference type="GO" id="GO:0005634">
    <property type="term" value="C:nucleus"/>
    <property type="evidence" value="ECO:0007669"/>
    <property type="project" value="TreeGrafter"/>
</dbReference>
<proteinExistence type="inferred from homology"/>
<dbReference type="InterPro" id="IPR026590">
    <property type="entry name" value="Ssirtuin_cat_dom"/>
</dbReference>
<evidence type="ECO:0000256" key="5">
    <source>
        <dbReference type="ARBA" id="ARBA00023027"/>
    </source>
</evidence>
<feature type="binding site" evidence="10">
    <location>
        <begin position="100"/>
        <end position="102"/>
    </location>
    <ligand>
        <name>NAD(+)</name>
        <dbReference type="ChEBI" id="CHEBI:57540"/>
    </ligand>
</feature>
<feature type="binding site" evidence="10">
    <location>
        <begin position="172"/>
        <end position="175"/>
    </location>
    <ligand>
        <name>NAD(+)</name>
        <dbReference type="ChEBI" id="CHEBI:57540"/>
    </ligand>
</feature>
<evidence type="ECO:0000256" key="7">
    <source>
        <dbReference type="ARBA" id="ARBA00048905"/>
    </source>
</evidence>
<comment type="cofactor">
    <cofactor evidence="11">
        <name>Zn(2+)</name>
        <dbReference type="ChEBI" id="CHEBI:29105"/>
    </cofactor>
    <text evidence="11">Binds 1 zinc ion per subunit.</text>
</comment>
<keyword evidence="4 8" id="KW-0862">Zinc</keyword>
<dbReference type="EMBL" id="GIIL01002634">
    <property type="protein sequence ID" value="NOV46360.1"/>
    <property type="molecule type" value="Transcribed_RNA"/>
</dbReference>
<dbReference type="SUPFAM" id="SSF52467">
    <property type="entry name" value="DHS-like NAD/FAD-binding domain"/>
    <property type="match status" value="1"/>
</dbReference>
<name>A0A6M2DKX2_XENCH</name>
<evidence type="ECO:0000256" key="1">
    <source>
        <dbReference type="ARBA" id="ARBA00006924"/>
    </source>
</evidence>
<evidence type="ECO:0000256" key="3">
    <source>
        <dbReference type="ARBA" id="ARBA00022723"/>
    </source>
</evidence>
<dbReference type="GO" id="GO:0008270">
    <property type="term" value="F:zinc ion binding"/>
    <property type="evidence" value="ECO:0007669"/>
    <property type="project" value="UniProtKB-UniRule"/>
</dbReference>
<comment type="catalytic activity">
    <reaction evidence="8">
        <text>N(6)-acetyl-L-lysyl-[protein] + NAD(+) + H2O = 2''-O-acetyl-ADP-D-ribose + nicotinamide + L-lysyl-[protein]</text>
        <dbReference type="Rhea" id="RHEA:43636"/>
        <dbReference type="Rhea" id="RHEA-COMP:9752"/>
        <dbReference type="Rhea" id="RHEA-COMP:10731"/>
        <dbReference type="ChEBI" id="CHEBI:15377"/>
        <dbReference type="ChEBI" id="CHEBI:17154"/>
        <dbReference type="ChEBI" id="CHEBI:29969"/>
        <dbReference type="ChEBI" id="CHEBI:57540"/>
        <dbReference type="ChEBI" id="CHEBI:61930"/>
        <dbReference type="ChEBI" id="CHEBI:83767"/>
        <dbReference type="EC" id="2.3.1.286"/>
    </reaction>
</comment>
<dbReference type="InterPro" id="IPR050134">
    <property type="entry name" value="NAD-dep_sirtuin_deacylases"/>
</dbReference>
<dbReference type="EC" id="2.3.1.286" evidence="8"/>
<organism evidence="15">
    <name type="scientific">Xenopsylla cheopis</name>
    <name type="common">Oriental rat flea</name>
    <name type="synonym">Pulex cheopis</name>
    <dbReference type="NCBI Taxonomy" id="163159"/>
    <lineage>
        <taxon>Eukaryota</taxon>
        <taxon>Metazoa</taxon>
        <taxon>Ecdysozoa</taxon>
        <taxon>Arthropoda</taxon>
        <taxon>Hexapoda</taxon>
        <taxon>Insecta</taxon>
        <taxon>Pterygota</taxon>
        <taxon>Neoptera</taxon>
        <taxon>Endopterygota</taxon>
        <taxon>Siphonaptera</taxon>
        <taxon>Pulicidae</taxon>
        <taxon>Xenopsyllinae</taxon>
        <taxon>Xenopsylla</taxon>
    </lineage>
</organism>
<evidence type="ECO:0000256" key="11">
    <source>
        <dbReference type="PIRSR" id="PIRSR037938-3"/>
    </source>
</evidence>
<feature type="domain" description="Deacetylase sirtuin-type" evidence="14">
    <location>
        <begin position="62"/>
        <end position="340"/>
    </location>
</feature>
<keyword evidence="2 8" id="KW-0808">Transferase</keyword>
<evidence type="ECO:0000256" key="10">
    <source>
        <dbReference type="PIRSR" id="PIRSR037938-2"/>
    </source>
</evidence>
<comment type="catalytic activity">
    <reaction evidence="6">
        <text>N(6)-hexadecanoyl-L-lysyl-[protein] + NAD(+) + H2O = 2''-O-hexadecanoyl-ADP-D-ribose + nicotinamide + L-lysyl-[protein]</text>
        <dbReference type="Rhea" id="RHEA:70563"/>
        <dbReference type="Rhea" id="RHEA-COMP:9752"/>
        <dbReference type="Rhea" id="RHEA-COMP:14175"/>
        <dbReference type="ChEBI" id="CHEBI:15377"/>
        <dbReference type="ChEBI" id="CHEBI:17154"/>
        <dbReference type="ChEBI" id="CHEBI:29969"/>
        <dbReference type="ChEBI" id="CHEBI:57540"/>
        <dbReference type="ChEBI" id="CHEBI:138936"/>
        <dbReference type="ChEBI" id="CHEBI:189673"/>
    </reaction>
    <physiologicalReaction direction="left-to-right" evidence="6">
        <dbReference type="Rhea" id="RHEA:70564"/>
    </physiologicalReaction>
</comment>
<dbReference type="GO" id="GO:0070403">
    <property type="term" value="F:NAD+ binding"/>
    <property type="evidence" value="ECO:0007669"/>
    <property type="project" value="UniProtKB-UniRule"/>
</dbReference>
<feature type="compositionally biased region" description="Basic and acidic residues" evidence="13">
    <location>
        <begin position="14"/>
        <end position="28"/>
    </location>
</feature>
<dbReference type="PANTHER" id="PTHR11085:SF6">
    <property type="entry name" value="NAD-DEPENDENT PROTEIN DEACETYLASE SIRTUIN-2"/>
    <property type="match status" value="1"/>
</dbReference>
<dbReference type="InterPro" id="IPR003000">
    <property type="entry name" value="Sirtuin"/>
</dbReference>
<evidence type="ECO:0000256" key="4">
    <source>
        <dbReference type="ARBA" id="ARBA00022833"/>
    </source>
</evidence>
<evidence type="ECO:0000313" key="15">
    <source>
        <dbReference type="EMBL" id="NOV46360.1"/>
    </source>
</evidence>
<feature type="binding site" evidence="11 12">
    <location>
        <position position="226"/>
    </location>
    <ligand>
        <name>Zn(2+)</name>
        <dbReference type="ChEBI" id="CHEBI:29105"/>
    </ligand>
</feature>